<feature type="transmembrane region" description="Helical" evidence="7">
    <location>
        <begin position="169"/>
        <end position="190"/>
    </location>
</feature>
<feature type="transmembrane region" description="Helical" evidence="7">
    <location>
        <begin position="279"/>
        <end position="297"/>
    </location>
</feature>
<dbReference type="InterPro" id="IPR051788">
    <property type="entry name" value="MFS_Transporter"/>
</dbReference>
<dbReference type="EMBL" id="CP060635">
    <property type="protein sequence ID" value="QNM09246.1"/>
    <property type="molecule type" value="Genomic_DNA"/>
</dbReference>
<feature type="transmembrane region" description="Helical" evidence="7">
    <location>
        <begin position="143"/>
        <end position="163"/>
    </location>
</feature>
<dbReference type="KEGG" id="whj:H9Q79_02850"/>
<evidence type="ECO:0000256" key="4">
    <source>
        <dbReference type="ARBA" id="ARBA00022692"/>
    </source>
</evidence>
<dbReference type="Proteomes" id="UP000515860">
    <property type="component" value="Chromosome"/>
</dbReference>
<feature type="transmembrane region" description="Helical" evidence="7">
    <location>
        <begin position="99"/>
        <end position="122"/>
    </location>
</feature>
<evidence type="ECO:0000313" key="9">
    <source>
        <dbReference type="Proteomes" id="UP000515860"/>
    </source>
</evidence>
<dbReference type="Pfam" id="PF07690">
    <property type="entry name" value="MFS_1"/>
    <property type="match status" value="1"/>
</dbReference>
<dbReference type="PANTHER" id="PTHR23514:SF3">
    <property type="entry name" value="BYPASS OF STOP CODON PROTEIN 6"/>
    <property type="match status" value="1"/>
</dbReference>
<evidence type="ECO:0000256" key="3">
    <source>
        <dbReference type="ARBA" id="ARBA00022448"/>
    </source>
</evidence>
<evidence type="ECO:0000256" key="1">
    <source>
        <dbReference type="ARBA" id="ARBA00004651"/>
    </source>
</evidence>
<evidence type="ECO:0000256" key="5">
    <source>
        <dbReference type="ARBA" id="ARBA00022989"/>
    </source>
</evidence>
<feature type="transmembrane region" description="Helical" evidence="7">
    <location>
        <begin position="44"/>
        <end position="66"/>
    </location>
</feature>
<evidence type="ECO:0000256" key="7">
    <source>
        <dbReference type="SAM" id="Phobius"/>
    </source>
</evidence>
<keyword evidence="5 7" id="KW-1133">Transmembrane helix</keyword>
<feature type="transmembrane region" description="Helical" evidence="7">
    <location>
        <begin position="366"/>
        <end position="387"/>
    </location>
</feature>
<dbReference type="SUPFAM" id="SSF103473">
    <property type="entry name" value="MFS general substrate transporter"/>
    <property type="match status" value="1"/>
</dbReference>
<evidence type="ECO:0000313" key="8">
    <source>
        <dbReference type="EMBL" id="QNM09246.1"/>
    </source>
</evidence>
<sequence>MNNGYKKTIIACFTGYIVQAIVNNFAPLLFLTFHSSYGIPLSKITMLITINFGIQLAVDLLSAGLLDRIGYRASIVFSHICSAAGLIALTILPDLCPDAFAGLLAATVIYAVGGGLSEVLVSPIMESCPTDNKEKAMSLLHSFYCWGLVGVVLVSTVFFQIFGISRWKVLALLWAILPVVNAFVFARAPIGTLIDEGEQGLTIKQLFSKKIFWVLMLMMLCAGASEQAVSQWASTFAESGLGMSKTLGDLAGPMAFAVLMGLSRVYYGKRGDRINLDRFMSFSAILCIVSYLCISLVPMPALALAGCALCGLSVGILWPGTFSKAAASIRGGGTAMFALLALAGDAGCSGGPTLAGMVSGMAGDNLRLGILAAIIFPFLLLAGLLICRNLKAKSR</sequence>
<dbReference type="PANTHER" id="PTHR23514">
    <property type="entry name" value="BYPASS OF STOP CODON PROTEIN 6"/>
    <property type="match status" value="1"/>
</dbReference>
<gene>
    <name evidence="8" type="ORF">H9Q79_02850</name>
</gene>
<feature type="transmembrane region" description="Helical" evidence="7">
    <location>
        <begin position="334"/>
        <end position="354"/>
    </location>
</feature>
<comment type="subcellular location">
    <subcellularLocation>
        <location evidence="1">Cell membrane</location>
        <topology evidence="1">Multi-pass membrane protein</topology>
    </subcellularLocation>
</comment>
<feature type="transmembrane region" description="Helical" evidence="7">
    <location>
        <begin position="73"/>
        <end position="93"/>
    </location>
</feature>
<dbReference type="GO" id="GO:0005886">
    <property type="term" value="C:plasma membrane"/>
    <property type="evidence" value="ECO:0007669"/>
    <property type="project" value="UniProtKB-SubCell"/>
</dbReference>
<dbReference type="Gene3D" id="1.20.1250.20">
    <property type="entry name" value="MFS general substrate transporter like domains"/>
    <property type="match status" value="2"/>
</dbReference>
<keyword evidence="9" id="KW-1185">Reference proteome</keyword>
<accession>A0A7G9GEL4</accession>
<dbReference type="GO" id="GO:0022857">
    <property type="term" value="F:transmembrane transporter activity"/>
    <property type="evidence" value="ECO:0007669"/>
    <property type="project" value="InterPro"/>
</dbReference>
<feature type="transmembrane region" description="Helical" evidence="7">
    <location>
        <begin position="211"/>
        <end position="230"/>
    </location>
</feature>
<name>A0A7G9GEL4_9FIRM</name>
<dbReference type="InterPro" id="IPR036259">
    <property type="entry name" value="MFS_trans_sf"/>
</dbReference>
<reference evidence="8 9" key="1">
    <citation type="submission" date="2020-08" db="EMBL/GenBank/DDBJ databases">
        <authorList>
            <person name="Liu C."/>
            <person name="Sun Q."/>
        </authorList>
    </citation>
    <scope>NUCLEOTIDE SEQUENCE [LARGE SCALE GENOMIC DNA]</scope>
    <source>
        <strain evidence="8 9">NSJ-29</strain>
    </source>
</reference>
<evidence type="ECO:0000256" key="2">
    <source>
        <dbReference type="ARBA" id="ARBA00008335"/>
    </source>
</evidence>
<feature type="transmembrane region" description="Helical" evidence="7">
    <location>
        <begin position="303"/>
        <end position="322"/>
    </location>
</feature>
<protein>
    <submittedName>
        <fullName evidence="8">MFS transporter</fullName>
    </submittedName>
</protein>
<keyword evidence="3" id="KW-0813">Transport</keyword>
<feature type="transmembrane region" description="Helical" evidence="7">
    <location>
        <begin position="250"/>
        <end position="267"/>
    </location>
</feature>
<keyword evidence="6 7" id="KW-0472">Membrane</keyword>
<dbReference type="AlphaFoldDB" id="A0A7G9GEL4"/>
<evidence type="ECO:0000256" key="6">
    <source>
        <dbReference type="ARBA" id="ARBA00023136"/>
    </source>
</evidence>
<comment type="similarity">
    <text evidence="2">Belongs to the major facilitator superfamily.</text>
</comment>
<dbReference type="InterPro" id="IPR011701">
    <property type="entry name" value="MFS"/>
</dbReference>
<keyword evidence="4 7" id="KW-0812">Transmembrane</keyword>
<proteinExistence type="inferred from homology"/>
<dbReference type="RefSeq" id="WP_249329152.1">
    <property type="nucleotide sequence ID" value="NZ_CP060635.1"/>
</dbReference>
<organism evidence="8 9">
    <name type="scientific">Wansuia hejianensis</name>
    <dbReference type="NCBI Taxonomy" id="2763667"/>
    <lineage>
        <taxon>Bacteria</taxon>
        <taxon>Bacillati</taxon>
        <taxon>Bacillota</taxon>
        <taxon>Clostridia</taxon>
        <taxon>Lachnospirales</taxon>
        <taxon>Lachnospiraceae</taxon>
        <taxon>Wansuia</taxon>
    </lineage>
</organism>